<dbReference type="InterPro" id="IPR043136">
    <property type="entry name" value="B30.2/SPRY_sf"/>
</dbReference>
<dbReference type="Pfam" id="PF00622">
    <property type="entry name" value="SPRY"/>
    <property type="match status" value="1"/>
</dbReference>
<feature type="domain" description="B30.2/SPRY" evidence="15">
    <location>
        <begin position="1306"/>
        <end position="1485"/>
    </location>
</feature>
<dbReference type="GO" id="GO:0005096">
    <property type="term" value="F:GTPase activator activity"/>
    <property type="evidence" value="ECO:0007669"/>
    <property type="project" value="UniProtKB-KW"/>
</dbReference>
<dbReference type="InterPro" id="IPR003877">
    <property type="entry name" value="SPRY_dom"/>
</dbReference>
<dbReference type="InterPro" id="IPR001452">
    <property type="entry name" value="SH3_domain"/>
</dbReference>
<reference evidence="18 19" key="1">
    <citation type="journal article" date="2024" name="Ann. Entomol. Soc. Am.">
        <title>Genomic analyses of the southern and eastern yellowjacket wasps (Hymenoptera: Vespidae) reveal evolutionary signatures of social life.</title>
        <authorList>
            <person name="Catto M.A."/>
            <person name="Caine P.B."/>
            <person name="Orr S.E."/>
            <person name="Hunt B.G."/>
            <person name="Goodisman M.A.D."/>
        </authorList>
    </citation>
    <scope>NUCLEOTIDE SEQUENCE [LARGE SCALE GENOMIC DNA]</scope>
    <source>
        <strain evidence="18">233</strain>
        <tissue evidence="18">Head and thorax</tissue>
    </source>
</reference>
<evidence type="ECO:0000256" key="1">
    <source>
        <dbReference type="ARBA" id="ARBA00008649"/>
    </source>
</evidence>
<dbReference type="SMART" id="SM00449">
    <property type="entry name" value="SPRY"/>
    <property type="match status" value="1"/>
</dbReference>
<evidence type="ECO:0000256" key="8">
    <source>
        <dbReference type="PROSITE-ProRule" id="PRU00175"/>
    </source>
</evidence>
<keyword evidence="7 10" id="KW-0175">Coiled coil</keyword>
<keyword evidence="6" id="KW-0832">Ubl conjugation</keyword>
<evidence type="ECO:0000259" key="16">
    <source>
        <dbReference type="PROSITE" id="PS50238"/>
    </source>
</evidence>
<dbReference type="Gene3D" id="1.10.555.10">
    <property type="entry name" value="Rho GTPase activation protein"/>
    <property type="match status" value="1"/>
</dbReference>
<evidence type="ECO:0000259" key="17">
    <source>
        <dbReference type="PROSITE" id="PS51741"/>
    </source>
</evidence>
<dbReference type="Proteomes" id="UP001607302">
    <property type="component" value="Unassembled WGS sequence"/>
</dbReference>
<dbReference type="PROSITE" id="PS51741">
    <property type="entry name" value="F_BAR"/>
    <property type="match status" value="1"/>
</dbReference>
<protein>
    <submittedName>
        <fullName evidence="18">SLIT-ROBO Rho GTPase-activating protein 1-like isoform X1</fullName>
    </submittedName>
</protein>
<keyword evidence="3" id="KW-0343">GTPase activation</keyword>
<keyword evidence="19" id="KW-1185">Reference proteome</keyword>
<feature type="domain" description="SH3" evidence="13">
    <location>
        <begin position="714"/>
        <end position="773"/>
    </location>
</feature>
<dbReference type="InterPro" id="IPR001870">
    <property type="entry name" value="B30.2/SPRY"/>
</dbReference>
<feature type="domain" description="RING-type" evidence="14">
    <location>
        <begin position="2463"/>
        <end position="2501"/>
    </location>
</feature>
<dbReference type="SMART" id="SM00184">
    <property type="entry name" value="RING"/>
    <property type="match status" value="1"/>
</dbReference>
<evidence type="ECO:0000256" key="11">
    <source>
        <dbReference type="SAM" id="Coils"/>
    </source>
</evidence>
<dbReference type="Gene3D" id="1.20.1270.60">
    <property type="entry name" value="Arfaptin homology (AH) domain/BAR domain"/>
    <property type="match status" value="1"/>
</dbReference>
<dbReference type="CDD" id="cd11809">
    <property type="entry name" value="SH3_srGAP"/>
    <property type="match status" value="1"/>
</dbReference>
<keyword evidence="4 8" id="KW-0863">Zinc-finger</keyword>
<feature type="region of interest" description="Disordered" evidence="12">
    <location>
        <begin position="778"/>
        <end position="822"/>
    </location>
</feature>
<dbReference type="Gene3D" id="2.60.120.920">
    <property type="match status" value="1"/>
</dbReference>
<feature type="compositionally biased region" description="Basic residues" evidence="12">
    <location>
        <begin position="932"/>
        <end position="941"/>
    </location>
</feature>
<evidence type="ECO:0000256" key="10">
    <source>
        <dbReference type="PROSITE-ProRule" id="PRU01077"/>
    </source>
</evidence>
<evidence type="ECO:0000259" key="15">
    <source>
        <dbReference type="PROSITE" id="PS50188"/>
    </source>
</evidence>
<keyword evidence="5" id="KW-0862">Zinc</keyword>
<dbReference type="SUPFAM" id="SSF49899">
    <property type="entry name" value="Concanavalin A-like lectins/glucanases"/>
    <property type="match status" value="1"/>
</dbReference>
<dbReference type="SMART" id="SM00324">
    <property type="entry name" value="RhoGAP"/>
    <property type="match status" value="1"/>
</dbReference>
<dbReference type="Pfam" id="PF13920">
    <property type="entry name" value="zf-C3HC4_3"/>
    <property type="match status" value="1"/>
</dbReference>
<feature type="compositionally biased region" description="Basic and acidic residues" evidence="12">
    <location>
        <begin position="1126"/>
        <end position="1139"/>
    </location>
</feature>
<accession>A0ABD1ZV16</accession>
<dbReference type="InterPro" id="IPR036028">
    <property type="entry name" value="SH3-like_dom_sf"/>
</dbReference>
<dbReference type="PROSITE" id="PS50188">
    <property type="entry name" value="B302_SPRY"/>
    <property type="match status" value="1"/>
</dbReference>
<dbReference type="PROSITE" id="PS50089">
    <property type="entry name" value="ZF_RING_2"/>
    <property type="match status" value="1"/>
</dbReference>
<dbReference type="InterPro" id="IPR001060">
    <property type="entry name" value="FCH_dom"/>
</dbReference>
<dbReference type="CDD" id="cd04383">
    <property type="entry name" value="RhoGAP_srGAP"/>
    <property type="match status" value="1"/>
</dbReference>
<feature type="domain" description="Rho-GAP" evidence="16">
    <location>
        <begin position="481"/>
        <end position="669"/>
    </location>
</feature>
<dbReference type="CDD" id="cd16541">
    <property type="entry name" value="RING-HC_RNF123"/>
    <property type="match status" value="1"/>
</dbReference>
<dbReference type="PROSITE" id="PS50002">
    <property type="entry name" value="SH3"/>
    <property type="match status" value="1"/>
</dbReference>
<dbReference type="FunFam" id="1.10.555.10:FF:000026">
    <property type="entry name" value="Rho GTPase activating protein 4"/>
    <property type="match status" value="1"/>
</dbReference>
<dbReference type="Pfam" id="PF00620">
    <property type="entry name" value="RhoGAP"/>
    <property type="match status" value="1"/>
</dbReference>
<dbReference type="InterPro" id="IPR008936">
    <property type="entry name" value="Rho_GTPase_activation_prot"/>
</dbReference>
<feature type="compositionally biased region" description="Polar residues" evidence="12">
    <location>
        <begin position="802"/>
        <end position="822"/>
    </location>
</feature>
<dbReference type="SMART" id="SM00326">
    <property type="entry name" value="SH3"/>
    <property type="match status" value="1"/>
</dbReference>
<dbReference type="SUPFAM" id="SSF50044">
    <property type="entry name" value="SH3-domain"/>
    <property type="match status" value="1"/>
</dbReference>
<dbReference type="InterPro" id="IPR000198">
    <property type="entry name" value="RhoGAP_dom"/>
</dbReference>
<organism evidence="18 19">
    <name type="scientific">Vespula squamosa</name>
    <name type="common">Southern yellow jacket</name>
    <name type="synonym">Wasp</name>
    <dbReference type="NCBI Taxonomy" id="30214"/>
    <lineage>
        <taxon>Eukaryota</taxon>
        <taxon>Metazoa</taxon>
        <taxon>Ecdysozoa</taxon>
        <taxon>Arthropoda</taxon>
        <taxon>Hexapoda</taxon>
        <taxon>Insecta</taxon>
        <taxon>Pterygota</taxon>
        <taxon>Neoptera</taxon>
        <taxon>Endopterygota</taxon>
        <taxon>Hymenoptera</taxon>
        <taxon>Apocrita</taxon>
        <taxon>Aculeata</taxon>
        <taxon>Vespoidea</taxon>
        <taxon>Vespidae</taxon>
        <taxon>Vespinae</taxon>
        <taxon>Vespula</taxon>
    </lineage>
</organism>
<feature type="compositionally biased region" description="Polar residues" evidence="12">
    <location>
        <begin position="444"/>
        <end position="459"/>
    </location>
</feature>
<evidence type="ECO:0000259" key="14">
    <source>
        <dbReference type="PROSITE" id="PS50089"/>
    </source>
</evidence>
<dbReference type="FunFam" id="2.30.30.40:FF:000136">
    <property type="entry name" value="Rho GTPase activating protein 4"/>
    <property type="match status" value="1"/>
</dbReference>
<evidence type="ECO:0000256" key="9">
    <source>
        <dbReference type="PROSITE-ProRule" id="PRU00192"/>
    </source>
</evidence>
<dbReference type="InterPro" id="IPR013083">
    <property type="entry name" value="Znf_RING/FYVE/PHD"/>
</dbReference>
<dbReference type="SUPFAM" id="SSF48350">
    <property type="entry name" value="GTPase activation domain, GAP"/>
    <property type="match status" value="1"/>
</dbReference>
<dbReference type="InterPro" id="IPR057987">
    <property type="entry name" value="TPR_RNF123/RKP"/>
</dbReference>
<dbReference type="InterPro" id="IPR031160">
    <property type="entry name" value="F_BAR_dom"/>
</dbReference>
<feature type="region of interest" description="Disordered" evidence="12">
    <location>
        <begin position="1006"/>
        <end position="1146"/>
    </location>
</feature>
<dbReference type="PANTHER" id="PTHR14166">
    <property type="entry name" value="SLIT-ROBO RHO GTPASE ACTIVATING PROTEIN"/>
    <property type="match status" value="1"/>
</dbReference>
<dbReference type="FunFam" id="1.20.1270.60:FF:000094">
    <property type="entry name" value="SLIT-ROBO Rho GTPase-activating 2 protein"/>
    <property type="match status" value="1"/>
</dbReference>
<evidence type="ECO:0000256" key="3">
    <source>
        <dbReference type="ARBA" id="ARBA00022468"/>
    </source>
</evidence>
<dbReference type="Pfam" id="PF00611">
    <property type="entry name" value="FCH"/>
    <property type="match status" value="1"/>
</dbReference>
<keyword evidence="4 8" id="KW-0479">Metal-binding</keyword>
<sequence>MFKLSGRQEWEVWTKDIRLQLNEQLRCLDVRMEAQVALVAELQDFFRRRAELELDYSKSLDKMARSIQLRHKEQKQKREQWPLFSSYACWQQLVNETKSLSRDHAALSEVYSTHLVGRLNQVMEDVQRIYKRCREIGYETHEEILRVLHELHTTMKTYQAYQAESRQAETKLRVAEQQRSKLEVANAPPEKLARSKKYKLIEKEVNKRKSKYQEAKLKALKARNEYILCLEASNTTITKYFVDDLSDLIDCMDFGFHNCIARALLMHCSAEEGRQRSLQTGAEQLAACVGALDSRADKQRFLESHHAAFMIPKKFEFQGQRGDETPEPELQKVLHLEMEQRLTQLQQRVTSLRTESEEVWKTLETAEASLLEMLTAKDYDCSRYFGENAVPTSRPPETLQIKLRADRQETEEFYLTKFREYLLGTSRIARLDAKQEYIRQSLLDGSTASPNPSISTTKQKQARRKRIGRLQMNGQPKLFGGSLEEYLESTNQEIPLIMKSCIRVINLYGLHHQGIFRVSGSQVEINNFREWFERGEDPLADVTDASDINSVAGVLKLYLRELREPLFPIIYFEHLMELAQLESKQEFVNKMKELIASLPRPVVIVMRYLFAFLNHLSEFSDENMMDPYNLAICFGPTLVPVPEDKDQVQYQNQVNELIKNIITFCEEIFPEDIGGTQYEKYISREPDDVDVGDSPTDQVQEDMDSEVYPSEDESENLEATAQFDFNARSERELSFKKGDTLTLFTQVSNDWWRGSLAGREGLIPDKYIMLKIKDEEREKELLKSSSEESMRRRASSSADSVLPNNNSPLMMSSTGTSNAWSSTPVSDISLTTNTMSGENNSTSSGIVPATVVTHVPCISSAQPIISREESTTSVKLTKVSTPENENISENLLVSNSIDLSTIAQERMEETEEAGGGIGVGGQGNESGMKNRGAGRKQHHWKSQSVGESTVTVTVTTGSDSHNQCNSQNSSSNGCTFPGGGGGQSTEEDIQHEQTTFSANRELWQRRATSQTQLNPPIPPGGNTTTTSSKSYRSSQEFREMRQKQTPDLVMDLPLSAQDASKKSASSSSLSSSDDETSVVLPNRTTEAATSPTGGPESPDMSTAAERFAKQNQCTLKKNTKTNPEGSKLKRLETADHLESTDMEGTEEIVRSASTNQISDSLALRSPLPPRSTPKIVAKFADMHLTGGSQVSSFKPQVKVKPTILRKPVLPFPHPHMSPELARKIEKQAQNINPICDHHHYHHHHYHHYLLPHRPNMEAEEVIQNIFGINDVIELTKAKSRASNVKFLSTSESLDMAKVLINETLSKYASAEELTDDREGRIGPKTVKFDVNAHTGLFIVSPDRSSIIAQGNFCTMRANTALYKGKWMYELQLGSKGVMQVGWGTSRCKYDMECGVGDTVNSYAYDGHRVRKWNVIPTKYGESWLTGDIIGCTLNMDDGTIDFYRNGRHLGRAFENISMGPGIAYFPTVSLTFTENVTAFFGGTPLRYPLEGYQAIQAPPESQVIQATFLFQWFTHVIDYVVSLKNTNVSLADRSMTVHAFLMCIAQTILIHIGPLLTIPYIVEGVFIPFLHDISGIQKYGARDSLKFRERKVRLMTCLDLLWTFLEEREMRSCLDSTLLYLYSTFRHVSFFLEYSNQYNSLILLIQFCLHTTTRQHFLKYLLFDRVRFANFVHIKPMDDIGLANVVQQPWWETDPTDPSIAVRKDAYIEACENIKDSVEELESIQLWLLMTLLDNSDGTANRPTSRTIFLRKFKRFVNENLTTTRVSIRRCYTNSFLRITFNSKYSVTVFLQTTPHLQTPLVLSLCCFYRLLSAFKYLWNDEIGVSPVFVPCKLFYDGSINYFGIDRLGGVLSHLNKTFKKELLQILGPDHEVILSMEQSQDPPFLARLSDLPVVIPAFARMINVNASAQGSTMLVERMGYFSREDRTPLRLGPLDAAVSLLELLDGIILFYHAAARKQVAKLANLKDSISEFVAALAEAKKRLDYIRNYEDETSHLIQEELLRSIDVFNKKLSEQSRQMAWIRAAVFSEEKLGELGWLLRVLTLTLQKASGEGNMFSFVPDFYLETLSDLCISIRNHIHPTMPIETIPDYQEMLLDIAEFLCFHYLDPRIVNTNSKETLMLTFAGFISNPITLEALENVSLQNRLKVVSNLLRPFENRSWAQSNWILMRFWQGHGFAFRYEKSPHLCRKVGPKLLQQEPMHQLLSASFLYSSQSNLMCFHPFPNISEPYPSLIYQLHVRDGLLGKPQNTIQFLNSLLNQLNWAFSEFIGMIQEIHNISSRPERVFIESRQLKICATCFDLSVALLRVLEMLCTVAPDIFIDLSQSSRENLLSRLCQLLCQILNRMSSQTSCFQQVVLLEIPDLELIDHFPILTAVIGILLALLKEDIAEFIPRPSAEVPKVTRTLLMEPSFQISSLYFVLGENENYVTDKEISQVRAMINYLDYCRDLLPESKVLIDDENTCTICYAFPISAKFKPCNHETCRFCIDRHLLNTRECFFCKATISKVIDLYGNTLHDFSMELTNTKES</sequence>
<feature type="compositionally biased region" description="Polar residues" evidence="12">
    <location>
        <begin position="1109"/>
        <end position="1124"/>
    </location>
</feature>
<evidence type="ECO:0000256" key="4">
    <source>
        <dbReference type="ARBA" id="ARBA00022771"/>
    </source>
</evidence>
<evidence type="ECO:0000256" key="5">
    <source>
        <dbReference type="ARBA" id="ARBA00022833"/>
    </source>
</evidence>
<dbReference type="GO" id="GO:0008270">
    <property type="term" value="F:zinc ion binding"/>
    <property type="evidence" value="ECO:0007669"/>
    <property type="project" value="UniProtKB-KW"/>
</dbReference>
<dbReference type="SUPFAM" id="SSF103657">
    <property type="entry name" value="BAR/IMD domain-like"/>
    <property type="match status" value="1"/>
</dbReference>
<feature type="compositionally biased region" description="Low complexity" evidence="12">
    <location>
        <begin position="1020"/>
        <end position="1034"/>
    </location>
</feature>
<feature type="compositionally biased region" description="Low complexity" evidence="12">
    <location>
        <begin position="949"/>
        <end position="972"/>
    </location>
</feature>
<dbReference type="Gene3D" id="2.30.30.40">
    <property type="entry name" value="SH3 Domains"/>
    <property type="match status" value="1"/>
</dbReference>
<feature type="region of interest" description="Disordered" evidence="12">
    <location>
        <begin position="444"/>
        <end position="466"/>
    </location>
</feature>
<evidence type="ECO:0000259" key="13">
    <source>
        <dbReference type="PROSITE" id="PS50002"/>
    </source>
</evidence>
<proteinExistence type="inferred from homology"/>
<feature type="coiled-coil region" evidence="11">
    <location>
        <begin position="158"/>
        <end position="185"/>
    </location>
</feature>
<dbReference type="CDD" id="cd07656">
    <property type="entry name" value="F-BAR_srGAP"/>
    <property type="match status" value="1"/>
</dbReference>
<dbReference type="PROSITE" id="PS50238">
    <property type="entry name" value="RHOGAP"/>
    <property type="match status" value="1"/>
</dbReference>
<feature type="compositionally biased region" description="Low complexity" evidence="12">
    <location>
        <begin position="1054"/>
        <end position="1071"/>
    </location>
</feature>
<feature type="compositionally biased region" description="Gly residues" evidence="12">
    <location>
        <begin position="913"/>
        <end position="924"/>
    </location>
</feature>
<evidence type="ECO:0000256" key="2">
    <source>
        <dbReference type="ARBA" id="ARBA00022443"/>
    </source>
</evidence>
<evidence type="ECO:0000313" key="19">
    <source>
        <dbReference type="Proteomes" id="UP001607302"/>
    </source>
</evidence>
<dbReference type="Pfam" id="PF25576">
    <property type="entry name" value="TPR_RNF123"/>
    <property type="match status" value="1"/>
</dbReference>
<feature type="domain" description="F-BAR" evidence="17">
    <location>
        <begin position="15"/>
        <end position="297"/>
    </location>
</feature>
<name>A0ABD1ZV16_VESSQ</name>
<dbReference type="InterPro" id="IPR051627">
    <property type="entry name" value="SLIT-ROBO_RhoGAP"/>
</dbReference>
<comment type="caution">
    <text evidence="18">The sequence shown here is derived from an EMBL/GenBank/DDBJ whole genome shotgun (WGS) entry which is preliminary data.</text>
</comment>
<evidence type="ECO:0000256" key="7">
    <source>
        <dbReference type="ARBA" id="ARBA00023054"/>
    </source>
</evidence>
<feature type="compositionally biased region" description="Basic and acidic residues" evidence="12">
    <location>
        <begin position="1035"/>
        <end position="1044"/>
    </location>
</feature>
<dbReference type="InterPro" id="IPR013320">
    <property type="entry name" value="ConA-like_dom_sf"/>
</dbReference>
<dbReference type="InterPro" id="IPR027267">
    <property type="entry name" value="AH/BAR_dom_sf"/>
</dbReference>
<feature type="compositionally biased region" description="Polar residues" evidence="12">
    <location>
        <begin position="1082"/>
        <end position="1092"/>
    </location>
</feature>
<dbReference type="Gene3D" id="3.30.40.10">
    <property type="entry name" value="Zinc/RING finger domain, C3HC4 (zinc finger)"/>
    <property type="match status" value="1"/>
</dbReference>
<dbReference type="Pfam" id="PF00018">
    <property type="entry name" value="SH3_1"/>
    <property type="match status" value="1"/>
</dbReference>
<evidence type="ECO:0000313" key="18">
    <source>
        <dbReference type="EMBL" id="KAL2712056.1"/>
    </source>
</evidence>
<feature type="compositionally biased region" description="Basic and acidic residues" evidence="12">
    <location>
        <begin position="778"/>
        <end position="791"/>
    </location>
</feature>
<feature type="region of interest" description="Disordered" evidence="12">
    <location>
        <begin position="906"/>
        <end position="992"/>
    </location>
</feature>
<evidence type="ECO:0000256" key="6">
    <source>
        <dbReference type="ARBA" id="ARBA00022843"/>
    </source>
</evidence>
<gene>
    <name evidence="18" type="ORF">V1478_018291</name>
</gene>
<evidence type="ECO:0000256" key="12">
    <source>
        <dbReference type="SAM" id="MobiDB-lite"/>
    </source>
</evidence>
<keyword evidence="2 9" id="KW-0728">SH3 domain</keyword>
<dbReference type="SUPFAM" id="SSF57850">
    <property type="entry name" value="RING/U-box"/>
    <property type="match status" value="1"/>
</dbReference>
<dbReference type="EMBL" id="JAUDFV010000167">
    <property type="protein sequence ID" value="KAL2712056.1"/>
    <property type="molecule type" value="Genomic_DNA"/>
</dbReference>
<comment type="similarity">
    <text evidence="1">Belongs to the SH3RF family.</text>
</comment>
<dbReference type="SMART" id="SM00055">
    <property type="entry name" value="FCH"/>
    <property type="match status" value="1"/>
</dbReference>
<dbReference type="InterPro" id="IPR001841">
    <property type="entry name" value="Znf_RING"/>
</dbReference>